<feature type="coiled-coil region" evidence="7">
    <location>
        <begin position="99"/>
        <end position="126"/>
    </location>
</feature>
<evidence type="ECO:0000256" key="1">
    <source>
        <dbReference type="ARBA" id="ARBA00004123"/>
    </source>
</evidence>
<protein>
    <recommendedName>
        <fullName evidence="8">BHLH domain-containing protein</fullName>
    </recommendedName>
</protein>
<keyword evidence="3" id="KW-0805">Transcription regulation</keyword>
<feature type="domain" description="BHLH" evidence="8">
    <location>
        <begin position="57"/>
        <end position="109"/>
    </location>
</feature>
<keyword evidence="4" id="KW-0238">DNA-binding</keyword>
<comment type="caution">
    <text evidence="9">The sequence shown here is derived from an EMBL/GenBank/DDBJ whole genome shotgun (WGS) entry which is preliminary data.</text>
</comment>
<evidence type="ECO:0000313" key="9">
    <source>
        <dbReference type="EMBL" id="KAK7330664.1"/>
    </source>
</evidence>
<dbReference type="PANTHER" id="PTHR13935">
    <property type="entry name" value="ACHAETE-SCUTE TRANSCRIPTION FACTOR-RELATED"/>
    <property type="match status" value="1"/>
</dbReference>
<keyword evidence="5" id="KW-0804">Transcription</keyword>
<dbReference type="GO" id="GO:0000981">
    <property type="term" value="F:DNA-binding transcription factor activity, RNA polymerase II-specific"/>
    <property type="evidence" value="ECO:0007669"/>
    <property type="project" value="TreeGrafter"/>
</dbReference>
<dbReference type="Gene3D" id="4.10.280.10">
    <property type="entry name" value="Helix-loop-helix DNA-binding domain"/>
    <property type="match status" value="1"/>
</dbReference>
<evidence type="ECO:0000256" key="2">
    <source>
        <dbReference type="ARBA" id="ARBA00011738"/>
    </source>
</evidence>
<dbReference type="EMBL" id="JAYMYQ010000005">
    <property type="protein sequence ID" value="KAK7330664.1"/>
    <property type="molecule type" value="Genomic_DNA"/>
</dbReference>
<dbReference type="InterPro" id="IPR036638">
    <property type="entry name" value="HLH_DNA-bd_sf"/>
</dbReference>
<evidence type="ECO:0000256" key="4">
    <source>
        <dbReference type="ARBA" id="ARBA00023125"/>
    </source>
</evidence>
<evidence type="ECO:0000256" key="7">
    <source>
        <dbReference type="SAM" id="Coils"/>
    </source>
</evidence>
<evidence type="ECO:0000256" key="3">
    <source>
        <dbReference type="ARBA" id="ARBA00023015"/>
    </source>
</evidence>
<dbReference type="CDD" id="cd18914">
    <property type="entry name" value="bHLH_AtORG2_like"/>
    <property type="match status" value="1"/>
</dbReference>
<proteinExistence type="predicted"/>
<gene>
    <name evidence="9" type="ORF">VNO77_24862</name>
</gene>
<comment type="subcellular location">
    <subcellularLocation>
        <location evidence="1">Nucleus</location>
    </subcellularLocation>
</comment>
<comment type="subunit">
    <text evidence="2">Homodimer.</text>
</comment>
<dbReference type="PROSITE" id="PS50888">
    <property type="entry name" value="BHLH"/>
    <property type="match status" value="1"/>
</dbReference>
<dbReference type="GO" id="GO:0000977">
    <property type="term" value="F:RNA polymerase II transcription regulatory region sequence-specific DNA binding"/>
    <property type="evidence" value="ECO:0007669"/>
    <property type="project" value="TreeGrafter"/>
</dbReference>
<evidence type="ECO:0000256" key="6">
    <source>
        <dbReference type="ARBA" id="ARBA00023242"/>
    </source>
</evidence>
<dbReference type="Proteomes" id="UP001367508">
    <property type="component" value="Unassembled WGS sequence"/>
</dbReference>
<dbReference type="Pfam" id="PF00010">
    <property type="entry name" value="HLH"/>
    <property type="match status" value="1"/>
</dbReference>
<accession>A0AAN9QD41</accession>
<reference evidence="9 10" key="1">
    <citation type="submission" date="2024-01" db="EMBL/GenBank/DDBJ databases">
        <title>The genomes of 5 underutilized Papilionoideae crops provide insights into root nodulation and disease resistanc.</title>
        <authorList>
            <person name="Jiang F."/>
        </authorList>
    </citation>
    <scope>NUCLEOTIDE SEQUENCE [LARGE SCALE GENOMIC DNA]</scope>
    <source>
        <strain evidence="9">LVBAO_FW01</strain>
        <tissue evidence="9">Leaves</tissue>
    </source>
</reference>
<evidence type="ECO:0000259" key="8">
    <source>
        <dbReference type="PROSITE" id="PS50888"/>
    </source>
</evidence>
<sequence length="229" mass="26205">MDDNVFQIDQTNDCSNQEINNFNLSSHKLLSFGSLKNKSSSLLSFDELDRKPSEIKKRKIMHRDIERQRRQEMATLHASLRSLLPVEYLKGTRSMSDHMHQALNYIKHLESNIEELSNKRDGLQKSCNRSSYHTKTMDNSLHSDKQGVVTVRSSWIGVEVVINTAIEDGIPLSRVLQALIREGLKIIDCNSTKVKGRLLHTIESEVSNGGRRIDQSELQRKLTSLISQY</sequence>
<name>A0AAN9QD41_CANGL</name>
<dbReference type="InterPro" id="IPR011598">
    <property type="entry name" value="bHLH_dom"/>
</dbReference>
<dbReference type="FunFam" id="4.10.280.10:FF:000085">
    <property type="entry name" value="Transcription factor bHLH126"/>
    <property type="match status" value="1"/>
</dbReference>
<keyword evidence="7" id="KW-0175">Coiled coil</keyword>
<evidence type="ECO:0000313" key="10">
    <source>
        <dbReference type="Proteomes" id="UP001367508"/>
    </source>
</evidence>
<keyword evidence="6" id="KW-0539">Nucleus</keyword>
<dbReference type="AlphaFoldDB" id="A0AAN9QD41"/>
<evidence type="ECO:0000256" key="5">
    <source>
        <dbReference type="ARBA" id="ARBA00023163"/>
    </source>
</evidence>
<dbReference type="PANTHER" id="PTHR13935:SF106">
    <property type="entry name" value="ACHAETE-SCUTE COMPLEX PROTEIN T5-RELATED"/>
    <property type="match status" value="1"/>
</dbReference>
<dbReference type="GO" id="GO:0090575">
    <property type="term" value="C:RNA polymerase II transcription regulator complex"/>
    <property type="evidence" value="ECO:0007669"/>
    <property type="project" value="TreeGrafter"/>
</dbReference>
<dbReference type="GO" id="GO:0046983">
    <property type="term" value="F:protein dimerization activity"/>
    <property type="evidence" value="ECO:0007669"/>
    <property type="project" value="InterPro"/>
</dbReference>
<keyword evidence="10" id="KW-1185">Reference proteome</keyword>
<dbReference type="SUPFAM" id="SSF47459">
    <property type="entry name" value="HLH, helix-loop-helix DNA-binding domain"/>
    <property type="match status" value="1"/>
</dbReference>
<dbReference type="InterPro" id="IPR015660">
    <property type="entry name" value="MASH1/Ascl1a-like"/>
</dbReference>
<organism evidence="9 10">
    <name type="scientific">Canavalia gladiata</name>
    <name type="common">Sword bean</name>
    <name type="synonym">Dolichos gladiatus</name>
    <dbReference type="NCBI Taxonomy" id="3824"/>
    <lineage>
        <taxon>Eukaryota</taxon>
        <taxon>Viridiplantae</taxon>
        <taxon>Streptophyta</taxon>
        <taxon>Embryophyta</taxon>
        <taxon>Tracheophyta</taxon>
        <taxon>Spermatophyta</taxon>
        <taxon>Magnoliopsida</taxon>
        <taxon>eudicotyledons</taxon>
        <taxon>Gunneridae</taxon>
        <taxon>Pentapetalae</taxon>
        <taxon>rosids</taxon>
        <taxon>fabids</taxon>
        <taxon>Fabales</taxon>
        <taxon>Fabaceae</taxon>
        <taxon>Papilionoideae</taxon>
        <taxon>50 kb inversion clade</taxon>
        <taxon>NPAAA clade</taxon>
        <taxon>indigoferoid/millettioid clade</taxon>
        <taxon>Phaseoleae</taxon>
        <taxon>Canavalia</taxon>
    </lineage>
</organism>